<keyword evidence="1" id="KW-0378">Hydrolase</keyword>
<evidence type="ECO:0000313" key="5">
    <source>
        <dbReference type="Proteomes" id="UP000218054"/>
    </source>
</evidence>
<dbReference type="AlphaFoldDB" id="A0A2A2ALC1"/>
<comment type="caution">
    <text evidence="4">The sequence shown here is derived from an EMBL/GenBank/DDBJ whole genome shotgun (WGS) entry which is preliminary data.</text>
</comment>
<dbReference type="Proteomes" id="UP000218054">
    <property type="component" value="Unassembled WGS sequence"/>
</dbReference>
<accession>A0A2A2ALC1</accession>
<dbReference type="GO" id="GO:0005975">
    <property type="term" value="P:carbohydrate metabolic process"/>
    <property type="evidence" value="ECO:0007669"/>
    <property type="project" value="InterPro"/>
</dbReference>
<evidence type="ECO:0000259" key="3">
    <source>
        <dbReference type="Pfam" id="PF02449"/>
    </source>
</evidence>
<reference evidence="4 5" key="1">
    <citation type="submission" date="2017-08" db="EMBL/GenBank/DDBJ databases">
        <title>WGS of Clinical strains of the CDC Group NO-1 linked to zoonotic infections in humans.</title>
        <authorList>
            <person name="Bernier A.-M."/>
            <person name="Bernard K."/>
        </authorList>
    </citation>
    <scope>NUCLEOTIDE SEQUENCE [LARGE SCALE GENOMIC DNA]</scope>
    <source>
        <strain evidence="4 5">NML00-0135</strain>
    </source>
</reference>
<gene>
    <name evidence="4" type="ORF">CK625_02785</name>
</gene>
<dbReference type="EMBL" id="NSJB01000001">
    <property type="protein sequence ID" value="PAT38429.1"/>
    <property type="molecule type" value="Genomic_DNA"/>
</dbReference>
<proteinExistence type="predicted"/>
<dbReference type="InterPro" id="IPR013529">
    <property type="entry name" value="Glyco_hydro_42_N"/>
</dbReference>
<keyword evidence="2" id="KW-0326">Glycosidase</keyword>
<protein>
    <recommendedName>
        <fullName evidence="3">Glycoside hydrolase family 42 N-terminal domain-containing protein</fullName>
    </recommendedName>
</protein>
<evidence type="ECO:0000256" key="2">
    <source>
        <dbReference type="ARBA" id="ARBA00023295"/>
    </source>
</evidence>
<evidence type="ECO:0000256" key="1">
    <source>
        <dbReference type="ARBA" id="ARBA00022801"/>
    </source>
</evidence>
<sequence length="660" mass="73637">MRAALSAVLPAALTLSALSLLWGLQGMPRHWPEAAPQALPQLQQPVRELLRAPRTQPMYLLLTVEGLAYCAEGESAPEVVDNDTLERYCARHGLDNAQRLGELLQRIEPGGAAGKIQVGYVITTKLLSQFQRAADGQWQFDPAPLARQLRLVEKLDRPVALYLSSTHFDTLGPLPAELARDAANLALFADRQPRTLDYFSYPIVPYTLDPNPELAVNRYKRQALQQVHAMLAAMAPQHRQKIVAIFLGGETHHFYQNFADGMGEFERPAVTDHGPASVQAFRRWLQQRYGSIEALNAAYLGEQGQAGSAAPGYAHFDQIEPPAGNFRDDPQTPYLQHYDGHSHGQLAVHGWYWDAQHNTQALRVYLDGQLVGPAQQGLNRLDVYRQLDEVGTPASGFRLELPFDALPAGRHMVSVSAVRGQRECLLDERVVNILGRDGARFDWRDQHRVFTSLQDKLPRCVDQGRESQALRFHLDAPGWDLPLGYNPLARDWNEFRQAQVLHYMQALFDWAVQIGFAPELLFSHQILPQLNSSWNANLFATQRSVAPGLPWKPGFNLYGGGVWSAPTQALIGQLQAGPSGYGVPEFHPQQWKDRRAVAQALAAHYNAGAHFISPYYFSIAPQKHLQAPESNAVSRMRLEPGNSADGSDLFYEALRQFAAQ</sequence>
<name>A0A2A2ALC1_9BURK</name>
<organism evidence="4 5">
    <name type="scientific">Vandammella animalimorsus</name>
    <dbReference type="NCBI Taxonomy" id="2029117"/>
    <lineage>
        <taxon>Bacteria</taxon>
        <taxon>Pseudomonadati</taxon>
        <taxon>Pseudomonadota</taxon>
        <taxon>Betaproteobacteria</taxon>
        <taxon>Burkholderiales</taxon>
        <taxon>Comamonadaceae</taxon>
        <taxon>Vandammella</taxon>
    </lineage>
</organism>
<dbReference type="GO" id="GO:0004565">
    <property type="term" value="F:beta-galactosidase activity"/>
    <property type="evidence" value="ECO:0007669"/>
    <property type="project" value="InterPro"/>
</dbReference>
<keyword evidence="5" id="KW-1185">Reference proteome</keyword>
<evidence type="ECO:0000313" key="4">
    <source>
        <dbReference type="EMBL" id="PAT38429.1"/>
    </source>
</evidence>
<dbReference type="Pfam" id="PF02449">
    <property type="entry name" value="Glyco_hydro_42"/>
    <property type="match status" value="1"/>
</dbReference>
<dbReference type="Gene3D" id="3.20.20.80">
    <property type="entry name" value="Glycosidases"/>
    <property type="match status" value="1"/>
</dbReference>
<dbReference type="GO" id="GO:0009341">
    <property type="term" value="C:beta-galactosidase complex"/>
    <property type="evidence" value="ECO:0007669"/>
    <property type="project" value="InterPro"/>
</dbReference>
<feature type="domain" description="Glycoside hydrolase family 42 N-terminal" evidence="3">
    <location>
        <begin position="264"/>
        <end position="325"/>
    </location>
</feature>